<dbReference type="InterPro" id="IPR007438">
    <property type="entry name" value="DUF488"/>
</dbReference>
<evidence type="ECO:0000313" key="2">
    <source>
        <dbReference type="Proteomes" id="UP000632535"/>
    </source>
</evidence>
<evidence type="ECO:0000313" key="1">
    <source>
        <dbReference type="EMBL" id="GGI06812.1"/>
    </source>
</evidence>
<keyword evidence="2" id="KW-1185">Reference proteome</keyword>
<dbReference type="Pfam" id="PF04343">
    <property type="entry name" value="DUF488"/>
    <property type="match status" value="1"/>
</dbReference>
<evidence type="ECO:0008006" key="3">
    <source>
        <dbReference type="Google" id="ProtNLM"/>
    </source>
</evidence>
<reference evidence="2" key="1">
    <citation type="journal article" date="2019" name="Int. J. Syst. Evol. Microbiol.">
        <title>The Global Catalogue of Microorganisms (GCM) 10K type strain sequencing project: providing services to taxonomists for standard genome sequencing and annotation.</title>
        <authorList>
            <consortium name="The Broad Institute Genomics Platform"/>
            <consortium name="The Broad Institute Genome Sequencing Center for Infectious Disease"/>
            <person name="Wu L."/>
            <person name="Ma J."/>
        </authorList>
    </citation>
    <scope>NUCLEOTIDE SEQUENCE [LARGE SCALE GENOMIC DNA]</scope>
    <source>
        <strain evidence="2">CCM 8653</strain>
    </source>
</reference>
<dbReference type="PANTHER" id="PTHR39337">
    <property type="entry name" value="BLR5642 PROTEIN"/>
    <property type="match status" value="1"/>
</dbReference>
<protein>
    <recommendedName>
        <fullName evidence="3">DNA repair protein</fullName>
    </recommendedName>
</protein>
<gene>
    <name evidence="1" type="ORF">GCM10007368_13030</name>
</gene>
<sequence length="205" mass="22473">MIPRPVGDVETDRVVATAGTPGTVWTVGHWTCPPSVVLDTLASADIDLLVDVRKMPGSRRSPQFDADEMPTWLEAAGIDYLHVSELGGRRPKQKDVDPTLNAGWQNASFKNYADYTLTPEFETGLNRLTGMAVDRRVVMMCGEPMPWRCHRLLISNTLTARGWAVVHLLNDAEPTQHVLGRWGAPPVVAEDGVVTYPDETPGDAS</sequence>
<organism evidence="1 2">
    <name type="scientific">Isoptericola cucumis</name>
    <dbReference type="NCBI Taxonomy" id="1776856"/>
    <lineage>
        <taxon>Bacteria</taxon>
        <taxon>Bacillati</taxon>
        <taxon>Actinomycetota</taxon>
        <taxon>Actinomycetes</taxon>
        <taxon>Micrococcales</taxon>
        <taxon>Promicromonosporaceae</taxon>
        <taxon>Isoptericola</taxon>
    </lineage>
</organism>
<comment type="caution">
    <text evidence="1">The sequence shown here is derived from an EMBL/GenBank/DDBJ whole genome shotgun (WGS) entry which is preliminary data.</text>
</comment>
<proteinExistence type="predicted"/>
<dbReference type="PANTHER" id="PTHR39337:SF1">
    <property type="entry name" value="BLR5642 PROTEIN"/>
    <property type="match status" value="1"/>
</dbReference>
<accession>A0ABQ2B360</accession>
<dbReference type="EMBL" id="BMDG01000004">
    <property type="protein sequence ID" value="GGI06812.1"/>
    <property type="molecule type" value="Genomic_DNA"/>
</dbReference>
<name>A0ABQ2B360_9MICO</name>
<dbReference type="Proteomes" id="UP000632535">
    <property type="component" value="Unassembled WGS sequence"/>
</dbReference>